<gene>
    <name evidence="1" type="ORF">chiPu_0031330</name>
</gene>
<proteinExistence type="predicted"/>
<feature type="non-terminal residue" evidence="1">
    <location>
        <position position="106"/>
    </location>
</feature>
<accession>A0A401TX14</accession>
<dbReference type="Proteomes" id="UP000287033">
    <property type="component" value="Unassembled WGS sequence"/>
</dbReference>
<sequence length="106" mass="11912">MAARAPSSLKQMAAVTLGHFPDQRPPQPYLGLFRVIFNLYPGLVKSLRSFLPARLPHTVSERRSLKLIAAAAGEISSMSIFLRDLFNVILRMLCMETKLCVRLRLS</sequence>
<name>A0A401TX14_CHIPU</name>
<evidence type="ECO:0000313" key="2">
    <source>
        <dbReference type="Proteomes" id="UP000287033"/>
    </source>
</evidence>
<reference evidence="1 2" key="1">
    <citation type="journal article" date="2018" name="Nat. Ecol. Evol.">
        <title>Shark genomes provide insights into elasmobranch evolution and the origin of vertebrates.</title>
        <authorList>
            <person name="Hara Y"/>
            <person name="Yamaguchi K"/>
            <person name="Onimaru K"/>
            <person name="Kadota M"/>
            <person name="Koyanagi M"/>
            <person name="Keeley SD"/>
            <person name="Tatsumi K"/>
            <person name="Tanaka K"/>
            <person name="Motone F"/>
            <person name="Kageyama Y"/>
            <person name="Nozu R"/>
            <person name="Adachi N"/>
            <person name="Nishimura O"/>
            <person name="Nakagawa R"/>
            <person name="Tanegashima C"/>
            <person name="Kiyatake I"/>
            <person name="Matsumoto R"/>
            <person name="Murakumo K"/>
            <person name="Nishida K"/>
            <person name="Terakita A"/>
            <person name="Kuratani S"/>
            <person name="Sato K"/>
            <person name="Hyodo S Kuraku.S."/>
        </authorList>
    </citation>
    <scope>NUCLEOTIDE SEQUENCE [LARGE SCALE GENOMIC DNA]</scope>
</reference>
<dbReference type="EMBL" id="BEZZ01207267">
    <property type="protein sequence ID" value="GCC47184.1"/>
    <property type="molecule type" value="Genomic_DNA"/>
</dbReference>
<evidence type="ECO:0000313" key="1">
    <source>
        <dbReference type="EMBL" id="GCC47184.1"/>
    </source>
</evidence>
<keyword evidence="2" id="KW-1185">Reference proteome</keyword>
<protein>
    <submittedName>
        <fullName evidence="1">Uncharacterized protein</fullName>
    </submittedName>
</protein>
<dbReference type="AlphaFoldDB" id="A0A401TX14"/>
<organism evidence="1 2">
    <name type="scientific">Chiloscyllium punctatum</name>
    <name type="common">Brownbanded bambooshark</name>
    <name type="synonym">Hemiscyllium punctatum</name>
    <dbReference type="NCBI Taxonomy" id="137246"/>
    <lineage>
        <taxon>Eukaryota</taxon>
        <taxon>Metazoa</taxon>
        <taxon>Chordata</taxon>
        <taxon>Craniata</taxon>
        <taxon>Vertebrata</taxon>
        <taxon>Chondrichthyes</taxon>
        <taxon>Elasmobranchii</taxon>
        <taxon>Galeomorphii</taxon>
        <taxon>Galeoidea</taxon>
        <taxon>Orectolobiformes</taxon>
        <taxon>Hemiscylliidae</taxon>
        <taxon>Chiloscyllium</taxon>
    </lineage>
</organism>
<comment type="caution">
    <text evidence="1">The sequence shown here is derived from an EMBL/GenBank/DDBJ whole genome shotgun (WGS) entry which is preliminary data.</text>
</comment>